<accession>M0CJ91</accession>
<proteinExistence type="predicted"/>
<name>M0CJ91_9EURY</name>
<dbReference type="OrthoDB" id="314499at2157"/>
<dbReference type="AlphaFoldDB" id="M0CJ91"/>
<comment type="caution">
    <text evidence="1">The sequence shown here is derived from an EMBL/GenBank/DDBJ whole genome shotgun (WGS) entry which is preliminary data.</text>
</comment>
<protein>
    <recommendedName>
        <fullName evidence="3">Small CPxCG-related zinc finger protein</fullName>
    </recommendedName>
</protein>
<organism evidence="1 2">
    <name type="scientific">Haloterrigena salina JCM 13891</name>
    <dbReference type="NCBI Taxonomy" id="1227488"/>
    <lineage>
        <taxon>Archaea</taxon>
        <taxon>Methanobacteriati</taxon>
        <taxon>Methanobacteriota</taxon>
        <taxon>Stenosarchaea group</taxon>
        <taxon>Halobacteria</taxon>
        <taxon>Halobacteriales</taxon>
        <taxon>Natrialbaceae</taxon>
        <taxon>Haloterrigena</taxon>
    </lineage>
</organism>
<evidence type="ECO:0000313" key="2">
    <source>
        <dbReference type="Proteomes" id="UP000011657"/>
    </source>
</evidence>
<dbReference type="eggNOG" id="arCOG09096">
    <property type="taxonomic scope" value="Archaea"/>
</dbReference>
<dbReference type="Gene3D" id="2.20.28.30">
    <property type="entry name" value="RNA polymerase ii, chain L"/>
    <property type="match status" value="1"/>
</dbReference>
<gene>
    <name evidence="1" type="ORF">C477_02124</name>
</gene>
<reference evidence="1 2" key="1">
    <citation type="journal article" date="2014" name="PLoS Genet.">
        <title>Phylogenetically driven sequencing of extremely halophilic archaea reveals strategies for static and dynamic osmo-response.</title>
        <authorList>
            <person name="Becker E.A."/>
            <person name="Seitzer P.M."/>
            <person name="Tritt A."/>
            <person name="Larsen D."/>
            <person name="Krusor M."/>
            <person name="Yao A.I."/>
            <person name="Wu D."/>
            <person name="Madern D."/>
            <person name="Eisen J.A."/>
            <person name="Darling A.E."/>
            <person name="Facciotti M.T."/>
        </authorList>
    </citation>
    <scope>NUCLEOTIDE SEQUENCE [LARGE SCALE GENOMIC DNA]</scope>
    <source>
        <strain evidence="1 2">JCM 13891</strain>
    </source>
</reference>
<keyword evidence="2" id="KW-1185">Reference proteome</keyword>
<dbReference type="PATRIC" id="fig|1227488.3.peg.415"/>
<dbReference type="RefSeq" id="WP_008892769.1">
    <property type="nucleotide sequence ID" value="NZ_AOIS01000011.1"/>
</dbReference>
<sequence length="57" mass="6248">MATTDPDDSFDCDTCGRTVAFDEARRTKTMGGLDPTTWQTLCCPHCGSRLKTVYVGD</sequence>
<evidence type="ECO:0008006" key="3">
    <source>
        <dbReference type="Google" id="ProtNLM"/>
    </source>
</evidence>
<dbReference type="Proteomes" id="UP000011657">
    <property type="component" value="Unassembled WGS sequence"/>
</dbReference>
<dbReference type="EMBL" id="AOIS01000011">
    <property type="protein sequence ID" value="ELZ23306.1"/>
    <property type="molecule type" value="Genomic_DNA"/>
</dbReference>
<dbReference type="STRING" id="1227488.C477_02124"/>
<evidence type="ECO:0000313" key="1">
    <source>
        <dbReference type="EMBL" id="ELZ23306.1"/>
    </source>
</evidence>